<feature type="transmembrane region" description="Helical" evidence="2">
    <location>
        <begin position="48"/>
        <end position="69"/>
    </location>
</feature>
<feature type="domain" description="Rhodopsin" evidence="3">
    <location>
        <begin position="2"/>
        <end position="217"/>
    </location>
</feature>
<dbReference type="RefSeq" id="XP_065459546.1">
    <property type="nucleotide sequence ID" value="XM_065603474.1"/>
</dbReference>
<keyword evidence="2" id="KW-0812">Transmembrane</keyword>
<dbReference type="InterPro" id="IPR049326">
    <property type="entry name" value="Rhodopsin_dom_fungi"/>
</dbReference>
<feature type="transmembrane region" description="Helical" evidence="2">
    <location>
        <begin position="199"/>
        <end position="221"/>
    </location>
</feature>
<keyword evidence="5" id="KW-1185">Reference proteome</keyword>
<evidence type="ECO:0000256" key="2">
    <source>
        <dbReference type="SAM" id="Phobius"/>
    </source>
</evidence>
<gene>
    <name evidence="4" type="ORF">RHO25_011998</name>
</gene>
<protein>
    <recommendedName>
        <fullName evidence="3">Rhodopsin domain-containing protein</fullName>
    </recommendedName>
</protein>
<reference evidence="4 5" key="1">
    <citation type="submission" date="2023-09" db="EMBL/GenBank/DDBJ databases">
        <title>Complete-Gapless Cercospora beticola genome.</title>
        <authorList>
            <person name="Wyatt N.A."/>
            <person name="Spanner R.E."/>
            <person name="Bolton M.D."/>
        </authorList>
    </citation>
    <scope>NUCLEOTIDE SEQUENCE [LARGE SCALE GENOMIC DNA]</scope>
    <source>
        <strain evidence="4">Cb09-40</strain>
    </source>
</reference>
<feature type="region of interest" description="Disordered" evidence="1">
    <location>
        <begin position="258"/>
        <end position="288"/>
    </location>
</feature>
<sequence>MILAATILACGEYTVTMYAARHGVGSSLGLLSESDQDAVNTAYRASQVIFLIALTLSKLSITLLILRIFSNLQSRLASMACTSVTVAVVAWGVASTLATSIRCEPARVQMEQGEQVCPGHEGRWLTITVAACLIETWIAALPAILCINLRMDLGKKIKVFLAFSFRLGCIVFAVMHYLAYNRAYKGKVEEAPLLADVVVWQQAGLCYSLLSATIPVSLNFIGQFTTGASVALSSGRKSSAWSSSGPFGNLSFSGKSKLSGSIVSGQRGTLPRQSNQVRQPPGVSHPAAAKQKYNASHSMGMFRDYAFQLPHVNVPGVIPDLPD</sequence>
<dbReference type="Proteomes" id="UP001302367">
    <property type="component" value="Chromosome 8"/>
</dbReference>
<dbReference type="EMBL" id="CP134191">
    <property type="protein sequence ID" value="WPB07337.1"/>
    <property type="molecule type" value="Genomic_DNA"/>
</dbReference>
<dbReference type="Pfam" id="PF20684">
    <property type="entry name" value="Fung_rhodopsin"/>
    <property type="match status" value="1"/>
</dbReference>
<organism evidence="4 5">
    <name type="scientific">Cercospora beticola</name>
    <name type="common">Sugarbeet leaf spot fungus</name>
    <dbReference type="NCBI Taxonomy" id="122368"/>
    <lineage>
        <taxon>Eukaryota</taxon>
        <taxon>Fungi</taxon>
        <taxon>Dikarya</taxon>
        <taxon>Ascomycota</taxon>
        <taxon>Pezizomycotina</taxon>
        <taxon>Dothideomycetes</taxon>
        <taxon>Dothideomycetidae</taxon>
        <taxon>Mycosphaerellales</taxon>
        <taxon>Mycosphaerellaceae</taxon>
        <taxon>Cercospora</taxon>
    </lineage>
</organism>
<keyword evidence="2" id="KW-1133">Transmembrane helix</keyword>
<dbReference type="PANTHER" id="PTHR39614">
    <property type="entry name" value="INTEGRAL MEMBRANE PROTEIN"/>
    <property type="match status" value="1"/>
</dbReference>
<dbReference type="PANTHER" id="PTHR39614:SF2">
    <property type="entry name" value="INTEGRAL MEMBRANE PROTEIN"/>
    <property type="match status" value="1"/>
</dbReference>
<feature type="transmembrane region" description="Helical" evidence="2">
    <location>
        <begin position="124"/>
        <end position="147"/>
    </location>
</feature>
<evidence type="ECO:0000256" key="1">
    <source>
        <dbReference type="SAM" id="MobiDB-lite"/>
    </source>
</evidence>
<evidence type="ECO:0000313" key="5">
    <source>
        <dbReference type="Proteomes" id="UP001302367"/>
    </source>
</evidence>
<evidence type="ECO:0000259" key="3">
    <source>
        <dbReference type="Pfam" id="PF20684"/>
    </source>
</evidence>
<name>A0ABZ0P6N3_CERBT</name>
<feature type="transmembrane region" description="Helical" evidence="2">
    <location>
        <begin position="76"/>
        <end position="94"/>
    </location>
</feature>
<feature type="compositionally biased region" description="Polar residues" evidence="1">
    <location>
        <begin position="262"/>
        <end position="278"/>
    </location>
</feature>
<proteinExistence type="predicted"/>
<dbReference type="GeneID" id="90644793"/>
<accession>A0ABZ0P6N3</accession>
<evidence type="ECO:0000313" key="4">
    <source>
        <dbReference type="EMBL" id="WPB07337.1"/>
    </source>
</evidence>
<keyword evidence="2" id="KW-0472">Membrane</keyword>
<feature type="transmembrane region" description="Helical" evidence="2">
    <location>
        <begin position="159"/>
        <end position="179"/>
    </location>
</feature>